<dbReference type="SUPFAM" id="SSF53098">
    <property type="entry name" value="Ribonuclease H-like"/>
    <property type="match status" value="1"/>
</dbReference>
<dbReference type="PANTHER" id="PTHR11070">
    <property type="entry name" value="UVRD / RECB / PCRA DNA HELICASE FAMILY MEMBER"/>
    <property type="match status" value="1"/>
</dbReference>
<dbReference type="Pfam" id="PF13245">
    <property type="entry name" value="AAA_19"/>
    <property type="match status" value="1"/>
</dbReference>
<dbReference type="SUPFAM" id="SSF52540">
    <property type="entry name" value="P-loop containing nucleoside triphosphate hydrolases"/>
    <property type="match status" value="1"/>
</dbReference>
<evidence type="ECO:0000313" key="4">
    <source>
        <dbReference type="EMBL" id="MDW2908515.1"/>
    </source>
</evidence>
<evidence type="ECO:0000259" key="2">
    <source>
        <dbReference type="SMART" id="SM00487"/>
    </source>
</evidence>
<dbReference type="EMBL" id="JAWPFF010000009">
    <property type="protein sequence ID" value="MDW2908515.1"/>
    <property type="molecule type" value="Genomic_DNA"/>
</dbReference>
<name>A0AAJ2P5K1_9BACT</name>
<dbReference type="Gene3D" id="3.40.50.300">
    <property type="entry name" value="P-loop containing nucleotide triphosphate hydrolases"/>
    <property type="match status" value="1"/>
</dbReference>
<evidence type="ECO:0000313" key="5">
    <source>
        <dbReference type="Proteomes" id="UP001275471"/>
    </source>
</evidence>
<dbReference type="Gene3D" id="3.90.320.10">
    <property type="match status" value="1"/>
</dbReference>
<keyword evidence="1" id="KW-0175">Coiled coil</keyword>
<dbReference type="GO" id="GO:0043138">
    <property type="term" value="F:3'-5' DNA helicase activity"/>
    <property type="evidence" value="ECO:0007669"/>
    <property type="project" value="TreeGrafter"/>
</dbReference>
<dbReference type="GO" id="GO:0005524">
    <property type="term" value="F:ATP binding"/>
    <property type="evidence" value="ECO:0007669"/>
    <property type="project" value="InterPro"/>
</dbReference>
<reference evidence="3 5" key="1">
    <citation type="submission" date="2023-10" db="EMBL/GenBank/DDBJ databases">
        <title>Genome sequences of Mycoplasma ovipneumoniae isolated from goats.</title>
        <authorList>
            <person name="Spergser J."/>
        </authorList>
    </citation>
    <scope>NUCLEOTIDE SEQUENCE</scope>
    <source>
        <strain evidence="4 5">1N</strain>
        <strain evidence="3">5N</strain>
    </source>
</reference>
<dbReference type="InterPro" id="IPR011604">
    <property type="entry name" value="PDDEXK-like_dom_sf"/>
</dbReference>
<feature type="coiled-coil region" evidence="1">
    <location>
        <begin position="3"/>
        <end position="30"/>
    </location>
</feature>
<dbReference type="Proteomes" id="UP001275471">
    <property type="component" value="Unassembled WGS sequence"/>
</dbReference>
<dbReference type="InterPro" id="IPR014001">
    <property type="entry name" value="Helicase_ATP-bd"/>
</dbReference>
<feature type="domain" description="Helicase ATP-binding" evidence="2">
    <location>
        <begin position="13"/>
        <end position="182"/>
    </location>
</feature>
<dbReference type="AlphaFoldDB" id="A0AAJ2P5K1"/>
<proteinExistence type="predicted"/>
<dbReference type="PANTHER" id="PTHR11070:SF2">
    <property type="entry name" value="ATP-DEPENDENT DNA HELICASE SRS2"/>
    <property type="match status" value="1"/>
</dbReference>
<evidence type="ECO:0000256" key="1">
    <source>
        <dbReference type="SAM" id="Coils"/>
    </source>
</evidence>
<dbReference type="EMBL" id="JAWPFE010000010">
    <property type="protein sequence ID" value="MDW2892755.1"/>
    <property type="molecule type" value="Genomic_DNA"/>
</dbReference>
<dbReference type="RefSeq" id="WP_318043426.1">
    <property type="nucleotide sequence ID" value="NZ_JAWPEY010000001.1"/>
</dbReference>
<evidence type="ECO:0000313" key="3">
    <source>
        <dbReference type="EMBL" id="MDW2892755.1"/>
    </source>
</evidence>
<dbReference type="Pfam" id="PF13366">
    <property type="entry name" value="PDDEXK_3"/>
    <property type="match status" value="1"/>
</dbReference>
<dbReference type="InterPro" id="IPR027417">
    <property type="entry name" value="P-loop_NTPase"/>
</dbReference>
<sequence>MARKIEKQKKENIAEKLTEEQQNVVNLALKGENILVDACIGSGKTSVIQVLCDKFPIDKKILYLTYNKLLKVEAKNKIKNKNVLVQNYHGFAYLFLRRNGINSSSADAVKIFLENNISVDAYDVLLIDEYQDITEEISLLLKKIKQENPNIQIVAVGDMSQKIYDNTKLNVTDFIDKFLESYKKLSLTFSFRMPKEHANMLGRIWDKTINGVNENCQIQYMEMEEIQEFLAKQKPADILCLGYRSGKMTELLNYLEENHSDIFNKKTVYASIREKDGNLSPKKNSAIFTTYDSSKGLEKPICVVFDFDLLYWQIRLSPITANYEIIKNIFCVAASRGKEKIIFLKPKSPNLPLNEEIIKQSKYLGNSVKWCEESFSMSTMFDHKYDEDIEHMLQMLDIKKINTVDKSEIKVKTQDALIDLTPCVGIFLEASYFNDWQIDKAIRHFIELKYIHSKKQQRQQLKEYENYIKERNSTKDLTLYLVYLQTDQERYIKQTQPDFVDDNAVDQMHKRLSKVLKKDEIIQQICSLRFSDNNLTIIAEGIADVIKNDIVYELKFVSDLTTAHFLQTASYMLALKKEKGILWNIRNNEMHEIRIKNREEFREKLVQTISKGAYKPNNQKILRNQKETIKEQKIIKVNKNIAVIDVETNYDNEIFSVGVVIANSTNFQSIDRQYWIIENNLKAGGKYVHNVWFPLPFEFKEEAIVVQTRQEMIAQLINFLEYYEVKNWFSYTSFDFRHLPELHKSFKYNDISIFAKNKQFNKYIPLNAETSKNGDLKRGWNAENIYRMVTKDENYLETHNALLDAIDELRIMELLNLDIETFLNPNKNKKKTTSSKKLIC</sequence>
<protein>
    <submittedName>
        <fullName evidence="3">AAA family ATPase</fullName>
    </submittedName>
</protein>
<accession>A0AAJ2P5K1</accession>
<evidence type="ECO:0000313" key="6">
    <source>
        <dbReference type="Proteomes" id="UP001281777"/>
    </source>
</evidence>
<dbReference type="InterPro" id="IPR012337">
    <property type="entry name" value="RNaseH-like_sf"/>
</dbReference>
<dbReference type="GO" id="GO:0000725">
    <property type="term" value="P:recombinational repair"/>
    <property type="evidence" value="ECO:0007669"/>
    <property type="project" value="TreeGrafter"/>
</dbReference>
<keyword evidence="5" id="KW-1185">Reference proteome</keyword>
<dbReference type="InterPro" id="IPR000212">
    <property type="entry name" value="DNA_helicase_UvrD/REP"/>
</dbReference>
<dbReference type="InterPro" id="IPR026350">
    <property type="entry name" value="GxxExxY"/>
</dbReference>
<organism evidence="3 6">
    <name type="scientific">Mesomycoplasma ovipneumoniae</name>
    <dbReference type="NCBI Taxonomy" id="29562"/>
    <lineage>
        <taxon>Bacteria</taxon>
        <taxon>Bacillati</taxon>
        <taxon>Mycoplasmatota</taxon>
        <taxon>Mycoplasmoidales</taxon>
        <taxon>Metamycoplasmataceae</taxon>
        <taxon>Mesomycoplasma</taxon>
    </lineage>
</organism>
<dbReference type="GO" id="GO:0003677">
    <property type="term" value="F:DNA binding"/>
    <property type="evidence" value="ECO:0007669"/>
    <property type="project" value="InterPro"/>
</dbReference>
<dbReference type="Proteomes" id="UP001281777">
    <property type="component" value="Unassembled WGS sequence"/>
</dbReference>
<comment type="caution">
    <text evidence="3">The sequence shown here is derived from an EMBL/GenBank/DDBJ whole genome shotgun (WGS) entry which is preliminary data.</text>
</comment>
<dbReference type="SMART" id="SM00487">
    <property type="entry name" value="DEXDc"/>
    <property type="match status" value="1"/>
</dbReference>
<gene>
    <name evidence="4" type="ORF">R7V75_02130</name>
    <name evidence="3" type="ORF">R7W54_02090</name>
</gene>